<evidence type="ECO:0000313" key="1">
    <source>
        <dbReference type="EMBL" id="MFD2098239.1"/>
    </source>
</evidence>
<name>A0ABW4XWE8_9FLAO</name>
<proteinExistence type="predicted"/>
<dbReference type="Proteomes" id="UP001597342">
    <property type="component" value="Unassembled WGS sequence"/>
</dbReference>
<dbReference type="PANTHER" id="PTHR38471">
    <property type="entry name" value="FOUR HELIX BUNDLE PROTEIN"/>
    <property type="match status" value="1"/>
</dbReference>
<keyword evidence="2" id="KW-1185">Reference proteome</keyword>
<sequence length="139" mass="16163">MQEDNLIVKKTFEFSLSIIELFKNLKSNNEYVLSKQLLRSGTSIGANVNEATAAQSKKDFIHKMAIASKEARETKYWLKLLNASKLGNIDCDEEINEISSIINILTKIVKTSQENLKFNIKKLPWKQQKKKYYEEVNFW</sequence>
<accession>A0ABW4XWE8</accession>
<dbReference type="Gene3D" id="1.20.1440.60">
    <property type="entry name" value="23S rRNA-intervening sequence"/>
    <property type="match status" value="1"/>
</dbReference>
<comment type="caution">
    <text evidence="1">The sequence shown here is derived from an EMBL/GenBank/DDBJ whole genome shotgun (WGS) entry which is preliminary data.</text>
</comment>
<dbReference type="RefSeq" id="WP_379829002.1">
    <property type="nucleotide sequence ID" value="NZ_JBHUHU010000001.1"/>
</dbReference>
<organism evidence="1 2">
    <name type="scientific">Flagellimonas iocasae</name>
    <dbReference type="NCBI Taxonomy" id="2055905"/>
    <lineage>
        <taxon>Bacteria</taxon>
        <taxon>Pseudomonadati</taxon>
        <taxon>Bacteroidota</taxon>
        <taxon>Flavobacteriia</taxon>
        <taxon>Flavobacteriales</taxon>
        <taxon>Flavobacteriaceae</taxon>
        <taxon>Flagellimonas</taxon>
    </lineage>
</organism>
<dbReference type="NCBIfam" id="TIGR02436">
    <property type="entry name" value="four helix bundle protein"/>
    <property type="match status" value="1"/>
</dbReference>
<evidence type="ECO:0000313" key="2">
    <source>
        <dbReference type="Proteomes" id="UP001597342"/>
    </source>
</evidence>
<dbReference type="InterPro" id="IPR036583">
    <property type="entry name" value="23S_rRNA_IVS_sf"/>
</dbReference>
<dbReference type="PANTHER" id="PTHR38471:SF2">
    <property type="entry name" value="FOUR HELIX BUNDLE PROTEIN"/>
    <property type="match status" value="1"/>
</dbReference>
<dbReference type="Pfam" id="PF05635">
    <property type="entry name" value="23S_rRNA_IVP"/>
    <property type="match status" value="1"/>
</dbReference>
<reference evidence="2" key="1">
    <citation type="journal article" date="2019" name="Int. J. Syst. Evol. Microbiol.">
        <title>The Global Catalogue of Microorganisms (GCM) 10K type strain sequencing project: providing services to taxonomists for standard genome sequencing and annotation.</title>
        <authorList>
            <consortium name="The Broad Institute Genomics Platform"/>
            <consortium name="The Broad Institute Genome Sequencing Center for Infectious Disease"/>
            <person name="Wu L."/>
            <person name="Ma J."/>
        </authorList>
    </citation>
    <scope>NUCLEOTIDE SEQUENCE [LARGE SCALE GENOMIC DNA]</scope>
    <source>
        <strain evidence="2">JCM 3389</strain>
    </source>
</reference>
<protein>
    <submittedName>
        <fullName evidence="1">Four helix bundle protein</fullName>
    </submittedName>
</protein>
<dbReference type="InterPro" id="IPR012657">
    <property type="entry name" value="23S_rRNA-intervening_sequence"/>
</dbReference>
<gene>
    <name evidence="1" type="ORF">ACFSJE_00545</name>
</gene>
<dbReference type="SUPFAM" id="SSF158446">
    <property type="entry name" value="IVS-encoded protein-like"/>
    <property type="match status" value="1"/>
</dbReference>
<dbReference type="PIRSF" id="PIRSF035652">
    <property type="entry name" value="CHP02436"/>
    <property type="match status" value="1"/>
</dbReference>
<dbReference type="EMBL" id="JBHUHU010000001">
    <property type="protein sequence ID" value="MFD2098239.1"/>
    <property type="molecule type" value="Genomic_DNA"/>
</dbReference>